<protein>
    <recommendedName>
        <fullName evidence="1">non-specific serine/threonine protein kinase</fullName>
        <ecNumber evidence="1">2.7.11.1</ecNumber>
    </recommendedName>
</protein>
<dbReference type="SMART" id="SM00382">
    <property type="entry name" value="AAA"/>
    <property type="match status" value="2"/>
</dbReference>
<dbReference type="PANTHER" id="PTHR42926:SF1">
    <property type="entry name" value="CIRCADIAN CLOCK OSCILLATOR PROTEIN KAIC 1"/>
    <property type="match status" value="1"/>
</dbReference>
<dbReference type="GO" id="GO:0004674">
    <property type="term" value="F:protein serine/threonine kinase activity"/>
    <property type="evidence" value="ECO:0007669"/>
    <property type="project" value="UniProtKB-EC"/>
</dbReference>
<evidence type="ECO:0000256" key="3">
    <source>
        <dbReference type="ARBA" id="ARBA00022679"/>
    </source>
</evidence>
<keyword evidence="9" id="KW-1185">Reference proteome</keyword>
<comment type="caution">
    <text evidence="8">The sequence shown here is derived from an EMBL/GenBank/DDBJ whole genome shotgun (WGS) entry which is preliminary data.</text>
</comment>
<dbReference type="PROSITE" id="PS51146">
    <property type="entry name" value="KAIC"/>
    <property type="match status" value="2"/>
</dbReference>
<dbReference type="Gene3D" id="3.40.50.300">
    <property type="entry name" value="P-loop containing nucleotide triphosphate hydrolases"/>
    <property type="match status" value="2"/>
</dbReference>
<sequence>MNKAMETKISKTGIDGLDETLEGGIPEGHVVLLTGESGTGKTVLSMQWLFEGWKKFEDSGIYVSVTEPFTKAIKNISSMDFHDRDPLESGDLRFTDLRSMIELMDFGTKDEELDRDDVDELVDRIEELVEQTGARRMVIDSITAVGYMIDDTELFRYLIFRLGTVLSGKNCTVFLTSEARNGSTPFNVEDFISDGILNLTYTHGEQAVIREMEVSKMRGVDFRSGSVFFDISSEGITVYPKVPVERKISETNFQKRKTTGIAKLDEMLKGGYPEGHIILITGNTGTGKTTFCMQYLAEGVKNGENCIFVNLEEPLPQVKKTAKAHGWDFDKYEKKGLLNFVTPELIDTYPDKFLYQILNIVDETDAKRLVLDSVSSLPSAGLSEDKLRQTLLQLNSALKARGVTGLMTHLVSGLFSQAPEKLLGSTQASDLRLSSLCDGIIMLRYVERENKVGKAMHILKMRGCDHDKYVRELDITDEGIKIGEVFEKVEQ</sequence>
<dbReference type="PRINTS" id="PR01874">
    <property type="entry name" value="DNAREPAIRADA"/>
</dbReference>
<keyword evidence="2" id="KW-0597">Phosphoprotein</keyword>
<evidence type="ECO:0000259" key="7">
    <source>
        <dbReference type="PROSITE" id="PS51146"/>
    </source>
</evidence>
<dbReference type="EC" id="2.7.11.1" evidence="1"/>
<feature type="domain" description="KaiC" evidence="7">
    <location>
        <begin position="8"/>
        <end position="252"/>
    </location>
</feature>
<accession>A0A133U8C0</accession>
<evidence type="ECO:0000256" key="6">
    <source>
        <dbReference type="ARBA" id="ARBA00022801"/>
    </source>
</evidence>
<evidence type="ECO:0000256" key="4">
    <source>
        <dbReference type="ARBA" id="ARBA00022737"/>
    </source>
</evidence>
<dbReference type="PIRSF" id="PIRSF039117">
    <property type="entry name" value="KaiC"/>
    <property type="match status" value="1"/>
</dbReference>
<evidence type="ECO:0000313" key="9">
    <source>
        <dbReference type="Proteomes" id="UP000070589"/>
    </source>
</evidence>
<dbReference type="PROSITE" id="PS00675">
    <property type="entry name" value="SIGMA54_INTERACT_1"/>
    <property type="match status" value="1"/>
</dbReference>
<proteinExistence type="predicted"/>
<dbReference type="InterPro" id="IPR051347">
    <property type="entry name" value="Circadian_clock_KaiC-rel"/>
</dbReference>
<evidence type="ECO:0000256" key="2">
    <source>
        <dbReference type="ARBA" id="ARBA00022553"/>
    </source>
</evidence>
<name>A0A133U8C0_9EURY</name>
<dbReference type="InterPro" id="IPR010624">
    <property type="entry name" value="KaiC_dom"/>
</dbReference>
<keyword evidence="5" id="KW-0418">Kinase</keyword>
<dbReference type="EMBL" id="LHXL01000006">
    <property type="protein sequence ID" value="KXA90417.1"/>
    <property type="molecule type" value="Genomic_DNA"/>
</dbReference>
<keyword evidence="3" id="KW-0808">Transferase</keyword>
<reference evidence="8 9" key="1">
    <citation type="journal article" date="2016" name="Sci. Rep.">
        <title>Metabolic traits of an uncultured archaeal lineage -MSBL1- from brine pools of the Red Sea.</title>
        <authorList>
            <person name="Mwirichia R."/>
            <person name="Alam I."/>
            <person name="Rashid M."/>
            <person name="Vinu M."/>
            <person name="Ba-Alawi W."/>
            <person name="Anthony Kamau A."/>
            <person name="Kamanda Ngugi D."/>
            <person name="Goker M."/>
            <person name="Klenk H.P."/>
            <person name="Bajic V."/>
            <person name="Stingl U."/>
        </authorList>
    </citation>
    <scope>NUCLEOTIDE SEQUENCE [LARGE SCALE GENOMIC DNA]</scope>
    <source>
        <strain evidence="8">SCGC-AAA259D14</strain>
    </source>
</reference>
<dbReference type="GO" id="GO:0016787">
    <property type="term" value="F:hydrolase activity"/>
    <property type="evidence" value="ECO:0007669"/>
    <property type="project" value="UniProtKB-KW"/>
</dbReference>
<keyword evidence="4" id="KW-0677">Repeat</keyword>
<organism evidence="8 9">
    <name type="scientific">candidate division MSBL1 archaeon SCGC-AAA259D14</name>
    <dbReference type="NCBI Taxonomy" id="1698261"/>
    <lineage>
        <taxon>Archaea</taxon>
        <taxon>Methanobacteriati</taxon>
        <taxon>Methanobacteriota</taxon>
        <taxon>candidate division MSBL1</taxon>
    </lineage>
</organism>
<feature type="domain" description="KaiC" evidence="7">
    <location>
        <begin position="255"/>
        <end position="491"/>
    </location>
</feature>
<dbReference type="InterPro" id="IPR014774">
    <property type="entry name" value="KaiC-like_dom"/>
</dbReference>
<gene>
    <name evidence="8" type="ORF">AKJ62_01015</name>
</gene>
<dbReference type="InterPro" id="IPR030665">
    <property type="entry name" value="KaiC"/>
</dbReference>
<dbReference type="AlphaFoldDB" id="A0A133U8C0"/>
<dbReference type="SUPFAM" id="SSF52540">
    <property type="entry name" value="P-loop containing nucleoside triphosphate hydrolases"/>
    <property type="match status" value="2"/>
</dbReference>
<dbReference type="Proteomes" id="UP000070589">
    <property type="component" value="Unassembled WGS sequence"/>
</dbReference>
<dbReference type="PANTHER" id="PTHR42926">
    <property type="match status" value="1"/>
</dbReference>
<evidence type="ECO:0000256" key="5">
    <source>
        <dbReference type="ARBA" id="ARBA00022777"/>
    </source>
</evidence>
<dbReference type="InterPro" id="IPR003593">
    <property type="entry name" value="AAA+_ATPase"/>
</dbReference>
<dbReference type="InterPro" id="IPR025662">
    <property type="entry name" value="Sigma_54_int_dom_ATP-bd_1"/>
</dbReference>
<dbReference type="InterPro" id="IPR027417">
    <property type="entry name" value="P-loop_NTPase"/>
</dbReference>
<dbReference type="GO" id="GO:0005524">
    <property type="term" value="F:ATP binding"/>
    <property type="evidence" value="ECO:0007669"/>
    <property type="project" value="InterPro"/>
</dbReference>
<dbReference type="Pfam" id="PF06745">
    <property type="entry name" value="ATPase"/>
    <property type="match status" value="2"/>
</dbReference>
<evidence type="ECO:0000313" key="8">
    <source>
        <dbReference type="EMBL" id="KXA90417.1"/>
    </source>
</evidence>
<keyword evidence="6" id="KW-0378">Hydrolase</keyword>
<evidence type="ECO:0000256" key="1">
    <source>
        <dbReference type="ARBA" id="ARBA00012513"/>
    </source>
</evidence>